<dbReference type="EMBL" id="UGXK01000001">
    <property type="protein sequence ID" value="SUG73409.1"/>
    <property type="molecule type" value="Genomic_DNA"/>
</dbReference>
<dbReference type="InterPro" id="IPR010035">
    <property type="entry name" value="Thi_S"/>
</dbReference>
<dbReference type="Gene3D" id="3.40.50.720">
    <property type="entry name" value="NAD(P)-binding Rossmann-like Domain"/>
    <property type="match status" value="1"/>
</dbReference>
<dbReference type="Pfam" id="PF02597">
    <property type="entry name" value="ThiS"/>
    <property type="match status" value="1"/>
</dbReference>
<evidence type="ECO:0000259" key="1">
    <source>
        <dbReference type="Pfam" id="PF00899"/>
    </source>
</evidence>
<dbReference type="PANTHER" id="PTHR34472:SF1">
    <property type="entry name" value="SULFUR CARRIER PROTEIN THIS"/>
    <property type="match status" value="1"/>
</dbReference>
<dbReference type="InterPro" id="IPR000594">
    <property type="entry name" value="ThiF_NAD_FAD-bd"/>
</dbReference>
<proteinExistence type="predicted"/>
<gene>
    <name evidence="2" type="primary">thiF_2</name>
    <name evidence="2" type="ORF">NCTC5798_04680</name>
</gene>
<dbReference type="InterPro" id="IPR016155">
    <property type="entry name" value="Mopterin_synth/thiamin_S_b"/>
</dbReference>
<dbReference type="EC" id="2.7.7.73" evidence="2"/>
<dbReference type="Proteomes" id="UP000255534">
    <property type="component" value="Unassembled WGS sequence"/>
</dbReference>
<dbReference type="NCBIfam" id="TIGR01683">
    <property type="entry name" value="thiS"/>
    <property type="match status" value="1"/>
</dbReference>
<dbReference type="GO" id="GO:0016779">
    <property type="term" value="F:nucleotidyltransferase activity"/>
    <property type="evidence" value="ECO:0007669"/>
    <property type="project" value="UniProtKB-KW"/>
</dbReference>
<organism evidence="2 3">
    <name type="scientific">Salmonella enterica I</name>
    <dbReference type="NCBI Taxonomy" id="59201"/>
    <lineage>
        <taxon>Bacteria</taxon>
        <taxon>Pseudomonadati</taxon>
        <taxon>Pseudomonadota</taxon>
        <taxon>Gammaproteobacteria</taxon>
        <taxon>Enterobacterales</taxon>
        <taxon>Enterobacteriaceae</taxon>
        <taxon>Salmonella</taxon>
    </lineage>
</organism>
<evidence type="ECO:0000313" key="2">
    <source>
        <dbReference type="EMBL" id="SUG73409.1"/>
    </source>
</evidence>
<name>A0A379UYU5_SALET</name>
<dbReference type="InterPro" id="IPR035985">
    <property type="entry name" value="Ubiquitin-activating_enz"/>
</dbReference>
<protein>
    <submittedName>
        <fullName evidence="2">Molybdopterin biosynthesis protein MoeB</fullName>
        <ecNumber evidence="2">2.7.7.73</ecNumber>
    </submittedName>
</protein>
<dbReference type="SUPFAM" id="SSF54285">
    <property type="entry name" value="MoaD/ThiS"/>
    <property type="match status" value="1"/>
</dbReference>
<dbReference type="SUPFAM" id="SSF69572">
    <property type="entry name" value="Activating enzymes of the ubiquitin-like proteins"/>
    <property type="match status" value="1"/>
</dbReference>
<dbReference type="Gene3D" id="3.10.20.30">
    <property type="match status" value="1"/>
</dbReference>
<dbReference type="PANTHER" id="PTHR34472">
    <property type="entry name" value="SULFUR CARRIER PROTEIN THIS"/>
    <property type="match status" value="1"/>
</dbReference>
<dbReference type="InterPro" id="IPR012675">
    <property type="entry name" value="Beta-grasp_dom_sf"/>
</dbReference>
<keyword evidence="2" id="KW-0808">Transferase</keyword>
<accession>A0A379UYU5</accession>
<keyword evidence="2" id="KW-0548">Nucleotidyltransferase</keyword>
<dbReference type="Pfam" id="PF00899">
    <property type="entry name" value="ThiF"/>
    <property type="match status" value="1"/>
</dbReference>
<feature type="domain" description="THIF-type NAD/FAD binding fold" evidence="1">
    <location>
        <begin position="2"/>
        <end position="107"/>
    </location>
</feature>
<sequence>MLDCTDNMATRQEINTACVELNTPLISASAVGFGGQLMVLTPPWEQGCYRCLWPDDVEPERNCRTAGIVGPVVGVMGALQALEAIKLLSGIETPSGELRLFDGKTASGAAWRCVVPAAVRYAEGDMQIQFNDEPMQCAEGQTVSGLLIQLNQLKPGAALALNQQILPREQWQQQIVQEGDQILLFQIIAGG</sequence>
<evidence type="ECO:0000313" key="3">
    <source>
        <dbReference type="Proteomes" id="UP000255534"/>
    </source>
</evidence>
<dbReference type="InterPro" id="IPR003749">
    <property type="entry name" value="ThiS/MoaD-like"/>
</dbReference>
<dbReference type="AlphaFoldDB" id="A0A379UYU5"/>
<reference evidence="2 3" key="1">
    <citation type="submission" date="2018-06" db="EMBL/GenBank/DDBJ databases">
        <authorList>
            <consortium name="Pathogen Informatics"/>
            <person name="Doyle S."/>
        </authorList>
    </citation>
    <scope>NUCLEOTIDE SEQUENCE [LARGE SCALE GENOMIC DNA]</scope>
    <source>
        <strain evidence="2 3">NCTC5798</strain>
    </source>
</reference>
<dbReference type="GO" id="GO:0008641">
    <property type="term" value="F:ubiquitin-like modifier activating enzyme activity"/>
    <property type="evidence" value="ECO:0007669"/>
    <property type="project" value="InterPro"/>
</dbReference>
<dbReference type="CDD" id="cd00565">
    <property type="entry name" value="Ubl_ThiS"/>
    <property type="match status" value="1"/>
</dbReference>